<evidence type="ECO:0000259" key="2">
    <source>
        <dbReference type="Pfam" id="PF07632"/>
    </source>
</evidence>
<gene>
    <name evidence="4" type="ORF">PSM36_3038</name>
</gene>
<organism evidence="4 5">
    <name type="scientific">Proteiniphilum saccharofermentans</name>
    <dbReference type="NCBI Taxonomy" id="1642647"/>
    <lineage>
        <taxon>Bacteria</taxon>
        <taxon>Pseudomonadati</taxon>
        <taxon>Bacteroidota</taxon>
        <taxon>Bacteroidia</taxon>
        <taxon>Bacteroidales</taxon>
        <taxon>Dysgonomonadaceae</taxon>
        <taxon>Proteiniphilum</taxon>
    </lineage>
</organism>
<dbReference type="RefSeq" id="WP_083711088.1">
    <property type="nucleotide sequence ID" value="NZ_LT605205.1"/>
</dbReference>
<dbReference type="Pfam" id="PF21027">
    <property type="entry name" value="Sde0182_C"/>
    <property type="match status" value="1"/>
</dbReference>
<dbReference type="AlphaFoldDB" id="A0A1R3TB41"/>
<feature type="domain" description="Cellulose-binding Sde182 nucleoside hydrolase-like" evidence="2">
    <location>
        <begin position="24"/>
        <end position="286"/>
    </location>
</feature>
<keyword evidence="5" id="KW-1185">Reference proteome</keyword>
<dbReference type="Gene3D" id="2.60.40.10">
    <property type="entry name" value="Immunoglobulins"/>
    <property type="match status" value="1"/>
</dbReference>
<sequence length="444" mass="50435">MKIFFLIFIFILSALLSNADENPKVIVLTDIGGDTDDEQSLVRLLLYSDYLNIKAICATSRLGHGQDTKPELIYKQIQAYRSVYPNLLLHSSNFLSPDYLTSIVKNGQGDQFNIGDGYESEASDFIIETIDNAENTIHILIWGGQRELAQALWNVKEIRTEAEVRQFIKKIQVYAIGDQDKHRNWIINNFRNIRYIASGYMFPDNFGLREVSVYRGMYMTGNTSIQNREWVKTSIHGHGALSDCYPLDGHGTDGMKEGDSPSFLGLIQNGLNIPEKPDWGGWGGRYRLLRNHLYTDAQDFLNGTLNERHTVSRWRPSFQHDFMTRLKWCVEPFDNANHNPVIVVNGISGKQALEIKADGEEKLTFKTTGTYDPDGDSLSFCWFFYNEISNTDCMSVDYCADGSYCSIVIPPHQAGRTIHLILEVTDNGIPSLTSYKRIVIHVND</sequence>
<dbReference type="SUPFAM" id="SSF53590">
    <property type="entry name" value="Nucleoside hydrolase"/>
    <property type="match status" value="1"/>
</dbReference>
<evidence type="ECO:0000259" key="3">
    <source>
        <dbReference type="Pfam" id="PF21027"/>
    </source>
</evidence>
<evidence type="ECO:0000313" key="4">
    <source>
        <dbReference type="EMBL" id="SCD21827.1"/>
    </source>
</evidence>
<dbReference type="Pfam" id="PF07632">
    <property type="entry name" value="Sde182_NH-like"/>
    <property type="match status" value="1"/>
</dbReference>
<protein>
    <recommendedName>
        <fullName evidence="6">DUF1593 domain-containing protein</fullName>
    </recommendedName>
</protein>
<dbReference type="KEGG" id="psac:PSM36_3038"/>
<reference evidence="4 5" key="1">
    <citation type="submission" date="2016-08" db="EMBL/GenBank/DDBJ databases">
        <authorList>
            <person name="Seilhamer J.J."/>
        </authorList>
    </citation>
    <scope>NUCLEOTIDE SEQUENCE [LARGE SCALE GENOMIC DNA]</scope>
    <source>
        <strain evidence="4">M3/6</strain>
    </source>
</reference>
<dbReference type="Proteomes" id="UP000187464">
    <property type="component" value="Chromosome I"/>
</dbReference>
<evidence type="ECO:0008006" key="6">
    <source>
        <dbReference type="Google" id="ProtNLM"/>
    </source>
</evidence>
<keyword evidence="1" id="KW-0732">Signal</keyword>
<dbReference type="InterPro" id="IPR011483">
    <property type="entry name" value="Sde182_NH-like"/>
</dbReference>
<dbReference type="EMBL" id="LT605205">
    <property type="protein sequence ID" value="SCD21827.1"/>
    <property type="molecule type" value="Genomic_DNA"/>
</dbReference>
<dbReference type="InterPro" id="IPR036452">
    <property type="entry name" value="Ribo_hydro-like"/>
</dbReference>
<feature type="domain" description="Cellulose-binding Sde182 C-terminal" evidence="3">
    <location>
        <begin position="363"/>
        <end position="442"/>
    </location>
</feature>
<feature type="signal peptide" evidence="1">
    <location>
        <begin position="1"/>
        <end position="19"/>
    </location>
</feature>
<evidence type="ECO:0000256" key="1">
    <source>
        <dbReference type="SAM" id="SignalP"/>
    </source>
</evidence>
<dbReference type="GO" id="GO:0016799">
    <property type="term" value="F:hydrolase activity, hydrolyzing N-glycosyl compounds"/>
    <property type="evidence" value="ECO:0007669"/>
    <property type="project" value="InterPro"/>
</dbReference>
<proteinExistence type="predicted"/>
<dbReference type="InterPro" id="IPR048527">
    <property type="entry name" value="Sde182_C"/>
</dbReference>
<dbReference type="STRING" id="1642647.PSM36_3038"/>
<evidence type="ECO:0000313" key="5">
    <source>
        <dbReference type="Proteomes" id="UP000187464"/>
    </source>
</evidence>
<feature type="chain" id="PRO_5012526105" description="DUF1593 domain-containing protein" evidence="1">
    <location>
        <begin position="20"/>
        <end position="444"/>
    </location>
</feature>
<dbReference type="Gene3D" id="3.90.245.10">
    <property type="entry name" value="Ribonucleoside hydrolase-like"/>
    <property type="match status" value="1"/>
</dbReference>
<name>A0A1R3TB41_9BACT</name>
<dbReference type="InterPro" id="IPR013783">
    <property type="entry name" value="Ig-like_fold"/>
</dbReference>
<accession>A0A1R3TB41</accession>